<evidence type="ECO:0000256" key="1">
    <source>
        <dbReference type="ARBA" id="ARBA00004259"/>
    </source>
</evidence>
<feature type="region of interest" description="Disordered" evidence="7">
    <location>
        <begin position="218"/>
        <end position="257"/>
    </location>
</feature>
<evidence type="ECO:0000256" key="6">
    <source>
        <dbReference type="ARBA" id="ARBA00023242"/>
    </source>
</evidence>
<feature type="compositionally biased region" description="Polar residues" evidence="7">
    <location>
        <begin position="94"/>
        <end position="105"/>
    </location>
</feature>
<evidence type="ECO:0000256" key="4">
    <source>
        <dbReference type="ARBA" id="ARBA00022473"/>
    </source>
</evidence>
<dbReference type="Proteomes" id="UP000235965">
    <property type="component" value="Unassembled WGS sequence"/>
</dbReference>
<dbReference type="EMBL" id="NEVH01025161">
    <property type="protein sequence ID" value="PNF15544.1"/>
    <property type="molecule type" value="Genomic_DNA"/>
</dbReference>
<keyword evidence="5" id="KW-0879">Wnt signaling pathway</keyword>
<dbReference type="GO" id="GO:0005635">
    <property type="term" value="C:nuclear envelope"/>
    <property type="evidence" value="ECO:0007669"/>
    <property type="project" value="UniProtKB-SubCell"/>
</dbReference>
<dbReference type="STRING" id="105785.A0A2J7PGT6"/>
<keyword evidence="9" id="KW-1185">Reference proteome</keyword>
<protein>
    <recommendedName>
        <fullName evidence="3">Protein CUSTOS</fullName>
    </recommendedName>
</protein>
<dbReference type="EMBL" id="NEVH01025161">
    <property type="protein sequence ID" value="PNF15546.1"/>
    <property type="molecule type" value="Genomic_DNA"/>
</dbReference>
<feature type="region of interest" description="Disordered" evidence="7">
    <location>
        <begin position="92"/>
        <end position="111"/>
    </location>
</feature>
<organism evidence="8 9">
    <name type="scientific">Cryptotermes secundus</name>
    <dbReference type="NCBI Taxonomy" id="105785"/>
    <lineage>
        <taxon>Eukaryota</taxon>
        <taxon>Metazoa</taxon>
        <taxon>Ecdysozoa</taxon>
        <taxon>Arthropoda</taxon>
        <taxon>Hexapoda</taxon>
        <taxon>Insecta</taxon>
        <taxon>Pterygota</taxon>
        <taxon>Neoptera</taxon>
        <taxon>Polyneoptera</taxon>
        <taxon>Dictyoptera</taxon>
        <taxon>Blattodea</taxon>
        <taxon>Blattoidea</taxon>
        <taxon>Termitoidae</taxon>
        <taxon>Kalotermitidae</taxon>
        <taxon>Cryptotermitinae</taxon>
        <taxon>Cryptotermes</taxon>
    </lineage>
</organism>
<proteinExistence type="inferred from homology"/>
<accession>A0A2J7PGT6</accession>
<comment type="similarity">
    <text evidence="2">Belongs to the CUSTOS family.</text>
</comment>
<evidence type="ECO:0000313" key="8">
    <source>
        <dbReference type="EMBL" id="PNF15544.1"/>
    </source>
</evidence>
<gene>
    <name evidence="8" type="ORF">B7P43_G16491</name>
</gene>
<dbReference type="GO" id="GO:0016055">
    <property type="term" value="P:Wnt signaling pathway"/>
    <property type="evidence" value="ECO:0007669"/>
    <property type="project" value="UniProtKB-KW"/>
</dbReference>
<keyword evidence="4" id="KW-0217">Developmental protein</keyword>
<feature type="compositionally biased region" description="Basic residues" evidence="7">
    <location>
        <begin position="228"/>
        <end position="243"/>
    </location>
</feature>
<dbReference type="PANTHER" id="PTHR14482">
    <property type="entry name" value="CHROMOSOME 12 ORF 43 HOMOLOG"/>
    <property type="match status" value="1"/>
</dbReference>
<evidence type="ECO:0000256" key="3">
    <source>
        <dbReference type="ARBA" id="ARBA00013465"/>
    </source>
</evidence>
<name>A0A2J7PGT6_9NEOP</name>
<evidence type="ECO:0000256" key="2">
    <source>
        <dbReference type="ARBA" id="ARBA00008632"/>
    </source>
</evidence>
<feature type="compositionally biased region" description="Basic and acidic residues" evidence="7">
    <location>
        <begin position="244"/>
        <end position="257"/>
    </location>
</feature>
<dbReference type="InterPro" id="IPR026694">
    <property type="entry name" value="CUSTOS"/>
</dbReference>
<keyword evidence="6" id="KW-0539">Nucleus</keyword>
<evidence type="ECO:0000256" key="5">
    <source>
        <dbReference type="ARBA" id="ARBA00022687"/>
    </source>
</evidence>
<reference evidence="8 9" key="1">
    <citation type="submission" date="2017-12" db="EMBL/GenBank/DDBJ databases">
        <title>Hemimetabolous genomes reveal molecular basis of termite eusociality.</title>
        <authorList>
            <person name="Harrison M.C."/>
            <person name="Jongepier E."/>
            <person name="Robertson H.M."/>
            <person name="Arning N."/>
            <person name="Bitard-Feildel T."/>
            <person name="Chao H."/>
            <person name="Childers C.P."/>
            <person name="Dinh H."/>
            <person name="Doddapaneni H."/>
            <person name="Dugan S."/>
            <person name="Gowin J."/>
            <person name="Greiner C."/>
            <person name="Han Y."/>
            <person name="Hu H."/>
            <person name="Hughes D.S.T."/>
            <person name="Huylmans A.-K."/>
            <person name="Kemena C."/>
            <person name="Kremer L.P.M."/>
            <person name="Lee S.L."/>
            <person name="Lopez-Ezquerra A."/>
            <person name="Mallet L."/>
            <person name="Monroy-Kuhn J.M."/>
            <person name="Moser A."/>
            <person name="Murali S.C."/>
            <person name="Muzny D.M."/>
            <person name="Otani S."/>
            <person name="Piulachs M.-D."/>
            <person name="Poelchau M."/>
            <person name="Qu J."/>
            <person name="Schaub F."/>
            <person name="Wada-Katsumata A."/>
            <person name="Worley K.C."/>
            <person name="Xie Q."/>
            <person name="Ylla G."/>
            <person name="Poulsen M."/>
            <person name="Gibbs R.A."/>
            <person name="Schal C."/>
            <person name="Richards S."/>
            <person name="Belles X."/>
            <person name="Korb J."/>
            <person name="Bornberg-Bauer E."/>
        </authorList>
    </citation>
    <scope>NUCLEOTIDE SEQUENCE [LARGE SCALE GENOMIC DNA]</scope>
    <source>
        <tissue evidence="8">Whole body</tissue>
    </source>
</reference>
<comment type="caution">
    <text evidence="8">The sequence shown here is derived from an EMBL/GenBank/DDBJ whole genome shotgun (WGS) entry which is preliminary data.</text>
</comment>
<evidence type="ECO:0000313" key="9">
    <source>
        <dbReference type="Proteomes" id="UP000235965"/>
    </source>
</evidence>
<dbReference type="EMBL" id="NEVH01025161">
    <property type="protein sequence ID" value="PNF15545.1"/>
    <property type="molecule type" value="Genomic_DNA"/>
</dbReference>
<comment type="subcellular location">
    <subcellularLocation>
        <location evidence="1">Nucleus envelope</location>
    </subcellularLocation>
</comment>
<feature type="region of interest" description="Disordered" evidence="7">
    <location>
        <begin position="35"/>
        <end position="56"/>
    </location>
</feature>
<dbReference type="PANTHER" id="PTHR14482:SF0">
    <property type="entry name" value="PROTEIN CUSTOS"/>
    <property type="match status" value="1"/>
</dbReference>
<sequence length="257" mass="29023">MSASDTSSEENLELLREAADVQFINDSMFASRGTGDTYKEYNGITKREKPPSLRPQMNKEQQYNDLHVTPGFQAFVAKHLVRIIDRELEEFEGDQSSSLVQNGDAKSQPDGGIRLFASSSSYLSVDTAPSYKKGRRQVAQEEDEDELEKCRAVAVSPQWVMSRKETSGWEKCGKEVLVVNSNGEVIAHEGAKMKIKTNSWGVRDSTFHIDVKSSTLDSSLKQRENCRQKRKKEREKKKIKNKIKNGDVLKELGSKTK</sequence>
<dbReference type="AlphaFoldDB" id="A0A2J7PGT6"/>
<dbReference type="InParanoid" id="A0A2J7PGT6"/>
<dbReference type="Pfam" id="PF23999">
    <property type="entry name" value="CUSTOS"/>
    <property type="match status" value="1"/>
</dbReference>
<evidence type="ECO:0000256" key="7">
    <source>
        <dbReference type="SAM" id="MobiDB-lite"/>
    </source>
</evidence>
<dbReference type="OrthoDB" id="8196889at2759"/>